<dbReference type="InterPro" id="IPR013869">
    <property type="entry name" value="DUF1757"/>
</dbReference>
<dbReference type="PANTHER" id="PTHR38636">
    <property type="entry name" value="PROTEIN CBG20488"/>
    <property type="match status" value="1"/>
</dbReference>
<feature type="transmembrane region" description="Helical" evidence="1">
    <location>
        <begin position="113"/>
        <end position="130"/>
    </location>
</feature>
<dbReference type="OrthoDB" id="544298at2759"/>
<organism evidence="2 3">
    <name type="scientific">Paraphoma chrysanthemicola</name>
    <dbReference type="NCBI Taxonomy" id="798071"/>
    <lineage>
        <taxon>Eukaryota</taxon>
        <taxon>Fungi</taxon>
        <taxon>Dikarya</taxon>
        <taxon>Ascomycota</taxon>
        <taxon>Pezizomycotina</taxon>
        <taxon>Dothideomycetes</taxon>
        <taxon>Pleosporomycetidae</taxon>
        <taxon>Pleosporales</taxon>
        <taxon>Pleosporineae</taxon>
        <taxon>Phaeosphaeriaceae</taxon>
        <taxon>Paraphoma</taxon>
    </lineage>
</organism>
<keyword evidence="1" id="KW-0472">Membrane</keyword>
<gene>
    <name evidence="2" type="ORF">FB567DRAFT_286896</name>
</gene>
<keyword evidence="3" id="KW-1185">Reference proteome</keyword>
<dbReference type="PANTHER" id="PTHR38636:SF1">
    <property type="entry name" value="CHLORIDE CHANNEL PROTEIN CLC-D"/>
    <property type="match status" value="1"/>
</dbReference>
<dbReference type="EMBL" id="JAGMVJ010000005">
    <property type="protein sequence ID" value="KAH7090263.1"/>
    <property type="molecule type" value="Genomic_DNA"/>
</dbReference>
<accession>A0A8K0RDD1</accession>
<feature type="transmembrane region" description="Helical" evidence="1">
    <location>
        <begin position="142"/>
        <end position="164"/>
    </location>
</feature>
<evidence type="ECO:0000313" key="2">
    <source>
        <dbReference type="EMBL" id="KAH7090263.1"/>
    </source>
</evidence>
<name>A0A8K0RDD1_9PLEO</name>
<evidence type="ECO:0000313" key="3">
    <source>
        <dbReference type="Proteomes" id="UP000813461"/>
    </source>
</evidence>
<feature type="transmembrane region" description="Helical" evidence="1">
    <location>
        <begin position="20"/>
        <end position="46"/>
    </location>
</feature>
<feature type="transmembrane region" description="Helical" evidence="1">
    <location>
        <begin position="67"/>
        <end position="85"/>
    </location>
</feature>
<proteinExistence type="predicted"/>
<keyword evidence="1" id="KW-1133">Transmembrane helix</keyword>
<protein>
    <submittedName>
        <fullName evidence="2">Uncharacterized protein</fullName>
    </submittedName>
</protein>
<dbReference type="AlphaFoldDB" id="A0A8K0RDD1"/>
<sequence length="169" mass="17823">MTSLFPHTAYAEDQPSGSAILYLHVMRASAMSFSFISLFRFPISLLNARYRNLPIDMRAITARTLQSSGRAFVIGSAAGALMTWGRMRGKEEIEYQDRAWRILENKGEVKTDWAVLGGAGAGAVAGLLAARRGAIPLSAGSAALGGVGAGAGVGIPFMIATFAMGRKPS</sequence>
<evidence type="ECO:0000256" key="1">
    <source>
        <dbReference type="SAM" id="Phobius"/>
    </source>
</evidence>
<reference evidence="2" key="1">
    <citation type="journal article" date="2021" name="Nat. Commun.">
        <title>Genetic determinants of endophytism in the Arabidopsis root mycobiome.</title>
        <authorList>
            <person name="Mesny F."/>
            <person name="Miyauchi S."/>
            <person name="Thiergart T."/>
            <person name="Pickel B."/>
            <person name="Atanasova L."/>
            <person name="Karlsson M."/>
            <person name="Huettel B."/>
            <person name="Barry K.W."/>
            <person name="Haridas S."/>
            <person name="Chen C."/>
            <person name="Bauer D."/>
            <person name="Andreopoulos W."/>
            <person name="Pangilinan J."/>
            <person name="LaButti K."/>
            <person name="Riley R."/>
            <person name="Lipzen A."/>
            <person name="Clum A."/>
            <person name="Drula E."/>
            <person name="Henrissat B."/>
            <person name="Kohler A."/>
            <person name="Grigoriev I.V."/>
            <person name="Martin F.M."/>
            <person name="Hacquard S."/>
        </authorList>
    </citation>
    <scope>NUCLEOTIDE SEQUENCE</scope>
    <source>
        <strain evidence="2">MPI-SDFR-AT-0120</strain>
    </source>
</reference>
<comment type="caution">
    <text evidence="2">The sequence shown here is derived from an EMBL/GenBank/DDBJ whole genome shotgun (WGS) entry which is preliminary data.</text>
</comment>
<dbReference type="Proteomes" id="UP000813461">
    <property type="component" value="Unassembled WGS sequence"/>
</dbReference>
<dbReference type="Pfam" id="PF08560">
    <property type="entry name" value="DUF1757"/>
    <property type="match status" value="1"/>
</dbReference>
<keyword evidence="1" id="KW-0812">Transmembrane</keyword>